<comment type="similarity">
    <text evidence="3 14">Belongs to the glycosyl hydrolase 13 family.</text>
</comment>
<dbReference type="CAZy" id="CBM48">
    <property type="family name" value="Carbohydrate-Binding Module Family 48"/>
</dbReference>
<dbReference type="EMBL" id="CP001390">
    <property type="protein sequence ID" value="ACM21582.1"/>
    <property type="molecule type" value="Genomic_DNA"/>
</dbReference>
<dbReference type="Proteomes" id="UP000007721">
    <property type="component" value="Chromosome"/>
</dbReference>
<dbReference type="SUPFAM" id="SSF81296">
    <property type="entry name" value="E set domains"/>
    <property type="match status" value="1"/>
</dbReference>
<dbReference type="HOGENOM" id="CLU_020726_0_0_7"/>
<dbReference type="PANTHER" id="PTHR43651">
    <property type="entry name" value="1,4-ALPHA-GLUCAN-BRANCHING ENZYME"/>
    <property type="match status" value="1"/>
</dbReference>
<evidence type="ECO:0000256" key="11">
    <source>
        <dbReference type="ARBA" id="ARBA00033284"/>
    </source>
</evidence>
<keyword evidence="19" id="KW-1185">Reference proteome</keyword>
<evidence type="ECO:0000259" key="17">
    <source>
        <dbReference type="SMART" id="SM00642"/>
    </source>
</evidence>
<dbReference type="GO" id="GO:0005992">
    <property type="term" value="P:trehalose biosynthetic process"/>
    <property type="evidence" value="ECO:0007669"/>
    <property type="project" value="UniProtKB-UniRule"/>
</dbReference>
<dbReference type="PIRSF" id="PIRSF006337">
    <property type="entry name" value="Trehalose_TreZ"/>
    <property type="match status" value="1"/>
</dbReference>
<dbReference type="Pfam" id="PF00128">
    <property type="entry name" value="Alpha-amylase"/>
    <property type="match status" value="1"/>
</dbReference>
<evidence type="ECO:0000256" key="12">
    <source>
        <dbReference type="ARBA" id="ARBA00034013"/>
    </source>
</evidence>
<organism evidence="18 19">
    <name type="scientific">Geotalea daltonii (strain DSM 22248 / JCM 15807 / FRC-32)</name>
    <name type="common">Geobacter daltonii</name>
    <dbReference type="NCBI Taxonomy" id="316067"/>
    <lineage>
        <taxon>Bacteria</taxon>
        <taxon>Pseudomonadati</taxon>
        <taxon>Thermodesulfobacteriota</taxon>
        <taxon>Desulfuromonadia</taxon>
        <taxon>Geobacterales</taxon>
        <taxon>Geobacteraceae</taxon>
        <taxon>Geotalea</taxon>
    </lineage>
</organism>
<dbReference type="Pfam" id="PF11941">
    <property type="entry name" value="DUF3459"/>
    <property type="match status" value="1"/>
</dbReference>
<dbReference type="AlphaFoldDB" id="B9M4C7"/>
<evidence type="ECO:0000256" key="7">
    <source>
        <dbReference type="ARBA" id="ARBA00022801"/>
    </source>
</evidence>
<dbReference type="InterPro" id="IPR022567">
    <property type="entry name" value="DUF3459"/>
</dbReference>
<dbReference type="STRING" id="316067.Geob_3239"/>
<dbReference type="SMART" id="SM00642">
    <property type="entry name" value="Aamy"/>
    <property type="match status" value="1"/>
</dbReference>
<dbReference type="GO" id="GO:0005737">
    <property type="term" value="C:cytoplasm"/>
    <property type="evidence" value="ECO:0007669"/>
    <property type="project" value="UniProtKB-SubCell"/>
</dbReference>
<evidence type="ECO:0000256" key="8">
    <source>
        <dbReference type="ARBA" id="ARBA00023277"/>
    </source>
</evidence>
<dbReference type="InterPro" id="IPR013783">
    <property type="entry name" value="Ig-like_fold"/>
</dbReference>
<dbReference type="CAZy" id="GH13">
    <property type="family name" value="Glycoside Hydrolase Family 13"/>
</dbReference>
<reference evidence="18 19" key="1">
    <citation type="submission" date="2009-01" db="EMBL/GenBank/DDBJ databases">
        <title>Complete sequence of Geobacter sp. FRC-32.</title>
        <authorList>
            <consortium name="US DOE Joint Genome Institute"/>
            <person name="Lucas S."/>
            <person name="Copeland A."/>
            <person name="Lapidus A."/>
            <person name="Glavina del Rio T."/>
            <person name="Dalin E."/>
            <person name="Tice H."/>
            <person name="Bruce D."/>
            <person name="Goodwin L."/>
            <person name="Pitluck S."/>
            <person name="Saunders E."/>
            <person name="Brettin T."/>
            <person name="Detter J.C."/>
            <person name="Han C."/>
            <person name="Larimer F."/>
            <person name="Land M."/>
            <person name="Hauser L."/>
            <person name="Kyrpides N."/>
            <person name="Ovchinnikova G."/>
            <person name="Kostka J."/>
            <person name="Richardson P."/>
        </authorList>
    </citation>
    <scope>NUCLEOTIDE SEQUENCE [LARGE SCALE GENOMIC DNA]</scope>
    <source>
        <strain evidence="19">DSM 22248 / JCM 15807 / FRC-32</strain>
    </source>
</reference>
<feature type="domain" description="Glycosyl hydrolase family 13 catalytic" evidence="17">
    <location>
        <begin position="111"/>
        <end position="458"/>
    </location>
</feature>
<dbReference type="Gene3D" id="3.20.20.80">
    <property type="entry name" value="Glycosidases"/>
    <property type="match status" value="1"/>
</dbReference>
<proteinExistence type="inferred from homology"/>
<evidence type="ECO:0000256" key="13">
    <source>
        <dbReference type="NCBIfam" id="TIGR02402"/>
    </source>
</evidence>
<comment type="pathway">
    <text evidence="2 14">Glycan biosynthesis; trehalose biosynthesis.</text>
</comment>
<dbReference type="InterPro" id="IPR006047">
    <property type="entry name" value="GH13_cat_dom"/>
</dbReference>
<evidence type="ECO:0000256" key="2">
    <source>
        <dbReference type="ARBA" id="ARBA00005199"/>
    </source>
</evidence>
<dbReference type="InterPro" id="IPR044901">
    <property type="entry name" value="Trehalose_TreZ_E-set_sf"/>
</dbReference>
<evidence type="ECO:0000256" key="5">
    <source>
        <dbReference type="ARBA" id="ARBA00015938"/>
    </source>
</evidence>
<sequence>MAHGGVHFRVWAPKRKTVEVLMEGSLDGEQGESFSFRLTAEAGGYFSGFCRDAMSGWLYRYRLDSSVAFPDPASRFQPSGPHGPSCIIDPSFNWTDSHWRGIGKEGNVVYEMHIGTFSRDGTWQGAAKELSELAQLGITVVELMPVAEFPGKFGWGYDGVDLFAPTRLYGCPDDLRSFVDTAHACGIGVILDVVYNHLGPEGNYLKQFSDHYFTDRYRNEWGEAVNFDGDGAGPVREFFMANAAYWIDEFHLDGLRVDATQQIYDASPRHIIACINEKVRKTAGEKSIFLVGENEPQQIKCLQPPEQGGYGFDVVWNDDFHHTAHAAVTGYNEAYYSEYLGTSQELVSAVKYGYLYQGQRYFWQGKRRGSSTRGVKRSCFVNFIQNHDQIANSAWGFRIHQLTSPGSYRAITALLLLAPSTPMLFQGQEFAASTPFLYFADLCAEVANMVRKGRVEFLSQFTNVASQEIIDSLDSPAAMNTFERSRLNLEERQKHDRIYTMHRDLIRLRREDPVFSAGASSFIDGAVLGAEGFVIRFFHNDDERLLLVNLGRELRLRPAPEPLLAPPQGGVWKVAWSSEKPEYGGSGYPEPETENFWRILGHAAVVLAPAPNGGGS</sequence>
<dbReference type="InterPro" id="IPR012768">
    <property type="entry name" value="Trehalose_TreZ"/>
</dbReference>
<comment type="subcellular location">
    <subcellularLocation>
        <location evidence="1 15">Cytoplasm</location>
    </subcellularLocation>
</comment>
<dbReference type="Gene3D" id="1.10.10.760">
    <property type="entry name" value="E-set domains of sugar-utilizing enzymes"/>
    <property type="match status" value="1"/>
</dbReference>
<evidence type="ECO:0000256" key="10">
    <source>
        <dbReference type="ARBA" id="ARBA00032057"/>
    </source>
</evidence>
<evidence type="ECO:0000256" key="4">
    <source>
        <dbReference type="ARBA" id="ARBA00012268"/>
    </source>
</evidence>
<comment type="catalytic activity">
    <reaction evidence="12 14">
        <text>hydrolysis of (1-&gt;4)-alpha-D-glucosidic linkage in 4-alpha-D-[(1-&gt;4)-alpha-D-glucanosyl]n trehalose to yield trehalose and (1-&gt;4)-alpha-D-glucan.</text>
        <dbReference type="EC" id="3.2.1.141"/>
    </reaction>
</comment>
<dbReference type="InterPro" id="IPR014756">
    <property type="entry name" value="Ig_E-set"/>
</dbReference>
<keyword evidence="7 14" id="KW-0378">Hydrolase</keyword>
<evidence type="ECO:0000256" key="6">
    <source>
        <dbReference type="ARBA" id="ARBA00022490"/>
    </source>
</evidence>
<evidence type="ECO:0000256" key="3">
    <source>
        <dbReference type="ARBA" id="ARBA00008061"/>
    </source>
</evidence>
<evidence type="ECO:0000256" key="1">
    <source>
        <dbReference type="ARBA" id="ARBA00004496"/>
    </source>
</evidence>
<dbReference type="UniPathway" id="UPA00299"/>
<feature type="site" description="Transition state stabilizer" evidence="16">
    <location>
        <position position="388"/>
    </location>
</feature>
<dbReference type="GO" id="GO:0033942">
    <property type="term" value="F:4-alpha-D-(1-&gt;4)-alpha-D-glucanotrehalose trehalohydrolase activity"/>
    <property type="evidence" value="ECO:0007669"/>
    <property type="project" value="UniProtKB-EC"/>
</dbReference>
<dbReference type="Gene3D" id="2.60.40.10">
    <property type="entry name" value="Immunoglobulins"/>
    <property type="match status" value="1"/>
</dbReference>
<gene>
    <name evidence="18" type="primary">treZ-2</name>
    <name evidence="18" type="ordered locus">Geob_3239</name>
</gene>
<keyword evidence="6" id="KW-0963">Cytoplasm</keyword>
<dbReference type="PANTHER" id="PTHR43651:SF11">
    <property type="entry name" value="MALTO-OLIGOSYLTREHALOSE TREHALOHYDROLASE"/>
    <property type="match status" value="1"/>
</dbReference>
<protein>
    <recommendedName>
        <fullName evidence="5 13">Malto-oligosyltrehalose trehalohydrolase</fullName>
        <shortName evidence="14">MTHase</shortName>
        <ecNumber evidence="4 13">3.2.1.141</ecNumber>
    </recommendedName>
    <alternativeName>
        <fullName evidence="11 14">4-alpha-D-((1-&gt;4)-alpha-D-glucano)trehalose trehalohydrolase</fullName>
    </alternativeName>
    <alternativeName>
        <fullName evidence="10 14">Maltooligosyl trehalose trehalohydrolase</fullName>
    </alternativeName>
</protein>
<dbReference type="eggNOG" id="COG0296">
    <property type="taxonomic scope" value="Bacteria"/>
</dbReference>
<evidence type="ECO:0000313" key="18">
    <source>
        <dbReference type="EMBL" id="ACM21582.1"/>
    </source>
</evidence>
<dbReference type="CDD" id="cd02853">
    <property type="entry name" value="E_set_MTHase_like_N"/>
    <property type="match status" value="1"/>
</dbReference>
<dbReference type="InterPro" id="IPR017853">
    <property type="entry name" value="GH"/>
</dbReference>
<evidence type="ECO:0000256" key="14">
    <source>
        <dbReference type="PIRNR" id="PIRNR006337"/>
    </source>
</evidence>
<dbReference type="EC" id="3.2.1.141" evidence="4 13"/>
<evidence type="ECO:0000256" key="9">
    <source>
        <dbReference type="ARBA" id="ARBA00023295"/>
    </source>
</evidence>
<feature type="active site" description="Proton donor" evidence="15">
    <location>
        <position position="293"/>
    </location>
</feature>
<dbReference type="SUPFAM" id="SSF51445">
    <property type="entry name" value="(Trans)glycosidases"/>
    <property type="match status" value="1"/>
</dbReference>
<evidence type="ECO:0000313" key="19">
    <source>
        <dbReference type="Proteomes" id="UP000007721"/>
    </source>
</evidence>
<keyword evidence="9 14" id="KW-0326">Glycosidase</keyword>
<evidence type="ECO:0000256" key="15">
    <source>
        <dbReference type="PIRSR" id="PIRSR006337-1"/>
    </source>
</evidence>
<accession>B9M4C7</accession>
<keyword evidence="8" id="KW-0119">Carbohydrate metabolism</keyword>
<name>B9M4C7_GEODF</name>
<evidence type="ECO:0000256" key="16">
    <source>
        <dbReference type="PIRSR" id="PIRSR006337-3"/>
    </source>
</evidence>
<feature type="active site" description="Nucleophile" evidence="15">
    <location>
        <position position="258"/>
    </location>
</feature>
<dbReference type="CDD" id="cd11325">
    <property type="entry name" value="AmyAc_GTHase"/>
    <property type="match status" value="1"/>
</dbReference>
<dbReference type="NCBIfam" id="TIGR02402">
    <property type="entry name" value="trehalose_TreZ"/>
    <property type="match status" value="1"/>
</dbReference>
<dbReference type="KEGG" id="geo:Geob_3239"/>